<dbReference type="Proteomes" id="UP000008068">
    <property type="component" value="Unassembled WGS sequence"/>
</dbReference>
<evidence type="ECO:0008006" key="4">
    <source>
        <dbReference type="Google" id="ProtNLM"/>
    </source>
</evidence>
<evidence type="ECO:0000256" key="1">
    <source>
        <dbReference type="SAM" id="MobiDB-lite"/>
    </source>
</evidence>
<proteinExistence type="predicted"/>
<feature type="region of interest" description="Disordered" evidence="1">
    <location>
        <begin position="1"/>
        <end position="24"/>
    </location>
</feature>
<dbReference type="GO" id="GO:0005634">
    <property type="term" value="C:nucleus"/>
    <property type="evidence" value="ECO:0007669"/>
    <property type="project" value="UniProtKB-ARBA"/>
</dbReference>
<dbReference type="Gene3D" id="1.10.260.40">
    <property type="entry name" value="lambda repressor-like DNA-binding domains"/>
    <property type="match status" value="1"/>
</dbReference>
<feature type="compositionally biased region" description="Basic and acidic residues" evidence="1">
    <location>
        <begin position="144"/>
        <end position="162"/>
    </location>
</feature>
<dbReference type="GO" id="GO:0003677">
    <property type="term" value="F:DNA binding"/>
    <property type="evidence" value="ECO:0007669"/>
    <property type="project" value="InterPro"/>
</dbReference>
<gene>
    <name evidence="2" type="ORF">CAEBREN_18919</name>
</gene>
<evidence type="ECO:0000313" key="2">
    <source>
        <dbReference type="EMBL" id="EGT57383.1"/>
    </source>
</evidence>
<name>G0NC44_CAEBE</name>
<keyword evidence="3" id="KW-1185">Reference proteome</keyword>
<organism evidence="3">
    <name type="scientific">Caenorhabditis brenneri</name>
    <name type="common">Nematode worm</name>
    <dbReference type="NCBI Taxonomy" id="135651"/>
    <lineage>
        <taxon>Eukaryota</taxon>
        <taxon>Metazoa</taxon>
        <taxon>Ecdysozoa</taxon>
        <taxon>Nematoda</taxon>
        <taxon>Chromadorea</taxon>
        <taxon>Rhabditida</taxon>
        <taxon>Rhabditina</taxon>
        <taxon>Rhabditomorpha</taxon>
        <taxon>Rhabditoidea</taxon>
        <taxon>Rhabditidae</taxon>
        <taxon>Peloderinae</taxon>
        <taxon>Caenorhabditis</taxon>
    </lineage>
</organism>
<dbReference type="AlphaFoldDB" id="G0NC44"/>
<sequence length="561" mass="65261">MARRPRDNVPGTSTGTTSAPRKLDDTFDQFHGEMANTAPENDCPTTLLRQIVDSLHQSAPSKSILRPVEIAKYVTDWMGTNDIPEYLFAEKVAYWEQGNFSWNLKNAYSKKAGNATIFKVLAKFCNLPDDVKQRIAKLLRDMKEEQDHGEEMDKEEKNRAQDDQQGTVQYGETLLKKYSRKLMDASSMAMNDEPADLEAAETLCQLSQIVPVRSLDSMPNLDKPYIQEEVQMARGVSESEDDVVVLGEVINDVWRPQKRIQMKEHRQILRGRASLKRPMTMDDQMDQEEVPKKKFKSLTSHENIQYETENHSPTVRRLREIVQPLHDPSPHPYPILSQEYIARYLTRWMNINGITRALFSKYIVRCTRQNFTEIMKSKNQSKRLLNVMARFVHLPDEEKRQFARLLNRVEFEKLRENHHETRREQRTESQMEIHAPLLSRSIQQRIQEQKGPETSTMEKKLLKSAQNVFKMLREPNSTPVLNDYNPDKTEIGQRLLEWVTNTNLGKELWKHGANFFENFFNSALGKSGDQLTPGEKTSFWKIQKLLDFVEKDNKSGDQTNR</sequence>
<feature type="region of interest" description="Disordered" evidence="1">
    <location>
        <begin position="144"/>
        <end position="164"/>
    </location>
</feature>
<dbReference type="InParanoid" id="G0NC44"/>
<feature type="compositionally biased region" description="Polar residues" evidence="1">
    <location>
        <begin position="10"/>
        <end position="19"/>
    </location>
</feature>
<dbReference type="HOGENOM" id="CLU_479982_0_0_1"/>
<dbReference type="EMBL" id="GL379861">
    <property type="protein sequence ID" value="EGT57383.1"/>
    <property type="molecule type" value="Genomic_DNA"/>
</dbReference>
<reference evidence="3" key="1">
    <citation type="submission" date="2011-07" db="EMBL/GenBank/DDBJ databases">
        <authorList>
            <consortium name="Caenorhabditis brenneri Sequencing and Analysis Consortium"/>
            <person name="Wilson R.K."/>
        </authorList>
    </citation>
    <scope>NUCLEOTIDE SEQUENCE [LARGE SCALE GENOMIC DNA]</scope>
    <source>
        <strain evidence="3">PB2801</strain>
    </source>
</reference>
<dbReference type="SUPFAM" id="SSF47413">
    <property type="entry name" value="lambda repressor-like DNA-binding domains"/>
    <property type="match status" value="1"/>
</dbReference>
<protein>
    <recommendedName>
        <fullName evidence="4">CUT domain-containing protein</fullName>
    </recommendedName>
</protein>
<accession>G0NC44</accession>
<evidence type="ECO:0000313" key="3">
    <source>
        <dbReference type="Proteomes" id="UP000008068"/>
    </source>
</evidence>
<dbReference type="InterPro" id="IPR010982">
    <property type="entry name" value="Lambda_DNA-bd_dom_sf"/>
</dbReference>